<feature type="region of interest" description="Disordered" evidence="6">
    <location>
        <begin position="55"/>
        <end position="86"/>
    </location>
</feature>
<gene>
    <name evidence="8" type="ORF">TrCOL_g3286</name>
</gene>
<feature type="compositionally biased region" description="Low complexity" evidence="6">
    <location>
        <begin position="65"/>
        <end position="75"/>
    </location>
</feature>
<accession>A0A9W7L9Q4</accession>
<dbReference type="OrthoDB" id="10257314at2759"/>
<dbReference type="Proteomes" id="UP001165065">
    <property type="component" value="Unassembled WGS sequence"/>
</dbReference>
<dbReference type="PANTHER" id="PTHR30468:SF1">
    <property type="entry name" value="ALPHA-KETOGLUTARATE-DEPENDENT SULFONATE DIOXYGENASE"/>
    <property type="match status" value="1"/>
</dbReference>
<keyword evidence="2" id="KW-0479">Metal-binding</keyword>
<dbReference type="InterPro" id="IPR003819">
    <property type="entry name" value="TauD/TfdA-like"/>
</dbReference>
<keyword evidence="4" id="KW-0560">Oxidoreductase</keyword>
<dbReference type="GO" id="GO:0016706">
    <property type="term" value="F:2-oxoglutarate-dependent dioxygenase activity"/>
    <property type="evidence" value="ECO:0007669"/>
    <property type="project" value="TreeGrafter"/>
</dbReference>
<dbReference type="SUPFAM" id="SSF51197">
    <property type="entry name" value="Clavaminate synthase-like"/>
    <property type="match status" value="1"/>
</dbReference>
<evidence type="ECO:0000256" key="6">
    <source>
        <dbReference type="SAM" id="MobiDB-lite"/>
    </source>
</evidence>
<keyword evidence="3" id="KW-0223">Dioxygenase</keyword>
<dbReference type="Pfam" id="PF02668">
    <property type="entry name" value="TauD"/>
    <property type="match status" value="1"/>
</dbReference>
<dbReference type="GO" id="GO:0046872">
    <property type="term" value="F:metal ion binding"/>
    <property type="evidence" value="ECO:0007669"/>
    <property type="project" value="UniProtKB-KW"/>
</dbReference>
<keyword evidence="5" id="KW-0408">Iron</keyword>
<dbReference type="InterPro" id="IPR042098">
    <property type="entry name" value="TauD-like_sf"/>
</dbReference>
<dbReference type="PANTHER" id="PTHR30468">
    <property type="entry name" value="ALPHA-KETOGLUTARATE-DEPENDENT SULFONATE DIOXYGENASE"/>
    <property type="match status" value="1"/>
</dbReference>
<comment type="caution">
    <text evidence="8">The sequence shown here is derived from an EMBL/GenBank/DDBJ whole genome shotgun (WGS) entry which is preliminary data.</text>
</comment>
<evidence type="ECO:0000256" key="5">
    <source>
        <dbReference type="ARBA" id="ARBA00023004"/>
    </source>
</evidence>
<feature type="domain" description="TauD/TfdA-like" evidence="7">
    <location>
        <begin position="8"/>
        <end position="253"/>
    </location>
</feature>
<evidence type="ECO:0000256" key="2">
    <source>
        <dbReference type="ARBA" id="ARBA00022723"/>
    </source>
</evidence>
<sequence length="266" mass="29479">MGLHNLDSSVVHENLMKHGVCFLRSSDPPQDSVADSEADDILVEFAKTLGTLEGPHPVFSPDPSSPLAVVSHSSSNPPDGAEWHTDCSWSSSPPFASVLWPRLLPPTGGDTLWLNTASAFRDLPKGMKEDLRGLEAVHDMGSFRNTYAKEGAEGINEGHAKFGSAVWPIVRVHPVTGEECLFVNEGFTVHVVGMMADESRRLLNYLFSHLSRPIYSCRWSWSLGDVAIWDNRSTQHYACSDYTGYSRRMHRVTIVNDMIGEEKIKP</sequence>
<comment type="similarity">
    <text evidence="1">Belongs to the TfdA dioxygenase family.</text>
</comment>
<proteinExistence type="inferred from homology"/>
<dbReference type="EMBL" id="BRYA01000164">
    <property type="protein sequence ID" value="GMI42029.1"/>
    <property type="molecule type" value="Genomic_DNA"/>
</dbReference>
<evidence type="ECO:0000256" key="4">
    <source>
        <dbReference type="ARBA" id="ARBA00023002"/>
    </source>
</evidence>
<protein>
    <recommendedName>
        <fullName evidence="7">TauD/TfdA-like domain-containing protein</fullName>
    </recommendedName>
</protein>
<evidence type="ECO:0000259" key="7">
    <source>
        <dbReference type="Pfam" id="PF02668"/>
    </source>
</evidence>
<evidence type="ECO:0000313" key="9">
    <source>
        <dbReference type="Proteomes" id="UP001165065"/>
    </source>
</evidence>
<evidence type="ECO:0000313" key="8">
    <source>
        <dbReference type="EMBL" id="GMI42029.1"/>
    </source>
</evidence>
<dbReference type="Gene3D" id="3.60.130.10">
    <property type="entry name" value="Clavaminate synthase-like"/>
    <property type="match status" value="1"/>
</dbReference>
<dbReference type="InterPro" id="IPR051323">
    <property type="entry name" value="AtsK-like"/>
</dbReference>
<dbReference type="AlphaFoldDB" id="A0A9W7L9Q4"/>
<reference evidence="9" key="1">
    <citation type="journal article" date="2023" name="Commun. Biol.">
        <title>Genome analysis of Parmales, the sister group of diatoms, reveals the evolutionary specialization of diatoms from phago-mixotrophs to photoautotrophs.</title>
        <authorList>
            <person name="Ban H."/>
            <person name="Sato S."/>
            <person name="Yoshikawa S."/>
            <person name="Yamada K."/>
            <person name="Nakamura Y."/>
            <person name="Ichinomiya M."/>
            <person name="Sato N."/>
            <person name="Blanc-Mathieu R."/>
            <person name="Endo H."/>
            <person name="Kuwata A."/>
            <person name="Ogata H."/>
        </authorList>
    </citation>
    <scope>NUCLEOTIDE SEQUENCE [LARGE SCALE GENOMIC DNA]</scope>
</reference>
<name>A0A9W7L9Q4_9STRA</name>
<evidence type="ECO:0000256" key="1">
    <source>
        <dbReference type="ARBA" id="ARBA00005896"/>
    </source>
</evidence>
<evidence type="ECO:0000256" key="3">
    <source>
        <dbReference type="ARBA" id="ARBA00022964"/>
    </source>
</evidence>
<keyword evidence="9" id="KW-1185">Reference proteome</keyword>
<dbReference type="GO" id="GO:0005737">
    <property type="term" value="C:cytoplasm"/>
    <property type="evidence" value="ECO:0007669"/>
    <property type="project" value="TreeGrafter"/>
</dbReference>
<organism evidence="8 9">
    <name type="scientific">Triparma columacea</name>
    <dbReference type="NCBI Taxonomy" id="722753"/>
    <lineage>
        <taxon>Eukaryota</taxon>
        <taxon>Sar</taxon>
        <taxon>Stramenopiles</taxon>
        <taxon>Ochrophyta</taxon>
        <taxon>Bolidophyceae</taxon>
        <taxon>Parmales</taxon>
        <taxon>Triparmaceae</taxon>
        <taxon>Triparma</taxon>
    </lineage>
</organism>